<evidence type="ECO:0000256" key="1">
    <source>
        <dbReference type="SAM" id="MobiDB-lite"/>
    </source>
</evidence>
<dbReference type="EMBL" id="AVOT02038623">
    <property type="protein sequence ID" value="MBW0533537.1"/>
    <property type="molecule type" value="Genomic_DNA"/>
</dbReference>
<dbReference type="Proteomes" id="UP000765509">
    <property type="component" value="Unassembled WGS sequence"/>
</dbReference>
<dbReference type="AlphaFoldDB" id="A0A9Q3FAW8"/>
<reference evidence="2" key="1">
    <citation type="submission" date="2021-03" db="EMBL/GenBank/DDBJ databases">
        <title>Draft genome sequence of rust myrtle Austropuccinia psidii MF-1, a brazilian biotype.</title>
        <authorList>
            <person name="Quecine M.C."/>
            <person name="Pachon D.M.R."/>
            <person name="Bonatelli M.L."/>
            <person name="Correr F.H."/>
            <person name="Franceschini L.M."/>
            <person name="Leite T.F."/>
            <person name="Margarido G.R.A."/>
            <person name="Almeida C.A."/>
            <person name="Ferrarezi J.A."/>
            <person name="Labate C.A."/>
        </authorList>
    </citation>
    <scope>NUCLEOTIDE SEQUENCE</scope>
    <source>
        <strain evidence="2">MF-1</strain>
    </source>
</reference>
<proteinExistence type="predicted"/>
<accession>A0A9Q3FAW8</accession>
<dbReference type="OrthoDB" id="2518564at2759"/>
<keyword evidence="3" id="KW-1185">Reference proteome</keyword>
<gene>
    <name evidence="2" type="ORF">O181_073252</name>
</gene>
<protein>
    <submittedName>
        <fullName evidence="2">Uncharacterized protein</fullName>
    </submittedName>
</protein>
<feature type="compositionally biased region" description="Basic and acidic residues" evidence="1">
    <location>
        <begin position="85"/>
        <end position="96"/>
    </location>
</feature>
<evidence type="ECO:0000313" key="3">
    <source>
        <dbReference type="Proteomes" id="UP000765509"/>
    </source>
</evidence>
<organism evidence="2 3">
    <name type="scientific">Austropuccinia psidii MF-1</name>
    <dbReference type="NCBI Taxonomy" id="1389203"/>
    <lineage>
        <taxon>Eukaryota</taxon>
        <taxon>Fungi</taxon>
        <taxon>Dikarya</taxon>
        <taxon>Basidiomycota</taxon>
        <taxon>Pucciniomycotina</taxon>
        <taxon>Pucciniomycetes</taxon>
        <taxon>Pucciniales</taxon>
        <taxon>Sphaerophragmiaceae</taxon>
        <taxon>Austropuccinia</taxon>
    </lineage>
</organism>
<feature type="region of interest" description="Disordered" evidence="1">
    <location>
        <begin position="71"/>
        <end position="96"/>
    </location>
</feature>
<evidence type="ECO:0000313" key="2">
    <source>
        <dbReference type="EMBL" id="MBW0533537.1"/>
    </source>
</evidence>
<name>A0A9Q3FAW8_9BASI</name>
<comment type="caution">
    <text evidence="2">The sequence shown here is derived from an EMBL/GenBank/DDBJ whole genome shotgun (WGS) entry which is preliminary data.</text>
</comment>
<sequence>MSPRLPLKCYYCLKKGHSAIICNHLTEDLEKRIFLKHGGTYLFPNFQRIPTEGPKSAKELVRHFAKEQEDLKKKMMGQSNPPTNKQEKTLIEERKGEKAATIAPIEEWVNWKPPQISPENGNLK</sequence>